<dbReference type="SUPFAM" id="SSF53187">
    <property type="entry name" value="Zn-dependent exopeptidases"/>
    <property type="match status" value="1"/>
</dbReference>
<dbReference type="InterPro" id="IPR023367">
    <property type="entry name" value="Peptidase_M42_dom2"/>
</dbReference>
<dbReference type="PANTHER" id="PTHR32481:SF20">
    <property type="entry name" value="AMINOPEPTIDASE YSDC"/>
    <property type="match status" value="1"/>
</dbReference>
<keyword evidence="3" id="KW-0645">Protease</keyword>
<proteinExistence type="inferred from homology"/>
<dbReference type="SUPFAM" id="SSF101821">
    <property type="entry name" value="Aminopeptidase/glucanase lid domain"/>
    <property type="match status" value="1"/>
</dbReference>
<reference evidence="6" key="1">
    <citation type="submission" date="2019-11" db="EMBL/GenBank/DDBJ databases">
        <title>Microbial mats filling the niche in hypersaline microbial mats.</title>
        <authorList>
            <person name="Wong H.L."/>
            <person name="Macleod F.I."/>
            <person name="White R.A. III"/>
            <person name="Burns B.P."/>
        </authorList>
    </citation>
    <scope>NUCLEOTIDE SEQUENCE</scope>
    <source>
        <strain evidence="6">Rbin_158</strain>
    </source>
</reference>
<protein>
    <submittedName>
        <fullName evidence="6">M20/M25/M40 family metallo-hydrolase</fullName>
    </submittedName>
</protein>
<dbReference type="GO" id="GO:0004177">
    <property type="term" value="F:aminopeptidase activity"/>
    <property type="evidence" value="ECO:0007669"/>
    <property type="project" value="UniProtKB-KW"/>
</dbReference>
<evidence type="ECO:0000256" key="1">
    <source>
        <dbReference type="ARBA" id="ARBA00006272"/>
    </source>
</evidence>
<dbReference type="Pfam" id="PF05343">
    <property type="entry name" value="Peptidase_M42"/>
    <property type="match status" value="1"/>
</dbReference>
<evidence type="ECO:0000256" key="4">
    <source>
        <dbReference type="ARBA" id="ARBA00022723"/>
    </source>
</evidence>
<keyword evidence="5" id="KW-0378">Hydrolase</keyword>
<dbReference type="Proteomes" id="UP000649604">
    <property type="component" value="Unassembled WGS sequence"/>
</dbReference>
<dbReference type="GO" id="GO:0046872">
    <property type="term" value="F:metal ion binding"/>
    <property type="evidence" value="ECO:0007669"/>
    <property type="project" value="UniProtKB-KW"/>
</dbReference>
<gene>
    <name evidence="6" type="ORF">GF339_16005</name>
</gene>
<sequence length="276" mass="29579">DDGFLSFAGIGGWDPQVLVGQRVCLIGRTGEVSGVIGRKPIHSLEEDERKKASQIKELWIDIGAKNRDEAAERVSVGSVGVLEAPIRDLPNGRLVARGIDDRIGAFVVLEALRLLAQERPEATVAAVATCQEEITMAGAKTSAFSFDPQVALAVDVTVATDHPSADKKQYGDVKLGEGPVLSRGAANSPVVHTMLKEIAEQEQIPYSVDISPRRTGTDADVIHVSRGGVATGVVSIPCRYLHSPNEMIALEDVEHTVKLIASFVRVLSAETDFIPR</sequence>
<comment type="caution">
    <text evidence="6">The sequence shown here is derived from an EMBL/GenBank/DDBJ whole genome shotgun (WGS) entry which is preliminary data.</text>
</comment>
<dbReference type="AlphaFoldDB" id="A0A9D5JXU5"/>
<evidence type="ECO:0000256" key="2">
    <source>
        <dbReference type="ARBA" id="ARBA00022438"/>
    </source>
</evidence>
<comment type="similarity">
    <text evidence="1">Belongs to the peptidase M42 family.</text>
</comment>
<evidence type="ECO:0000256" key="5">
    <source>
        <dbReference type="ARBA" id="ARBA00022801"/>
    </source>
</evidence>
<dbReference type="Gene3D" id="2.40.30.40">
    <property type="entry name" value="Peptidase M42, domain 2"/>
    <property type="match status" value="1"/>
</dbReference>
<organism evidence="6 7">
    <name type="scientific">candidate division KSB3 bacterium</name>
    <dbReference type="NCBI Taxonomy" id="2044937"/>
    <lineage>
        <taxon>Bacteria</taxon>
        <taxon>candidate division KSB3</taxon>
    </lineage>
</organism>
<accession>A0A9D5JXU5</accession>
<dbReference type="InterPro" id="IPR008007">
    <property type="entry name" value="Peptidase_M42"/>
</dbReference>
<name>A0A9D5JXU5_9BACT</name>
<keyword evidence="4" id="KW-0479">Metal-binding</keyword>
<dbReference type="GO" id="GO:0006508">
    <property type="term" value="P:proteolysis"/>
    <property type="evidence" value="ECO:0007669"/>
    <property type="project" value="UniProtKB-KW"/>
</dbReference>
<feature type="non-terminal residue" evidence="6">
    <location>
        <position position="1"/>
    </location>
</feature>
<evidence type="ECO:0000313" key="6">
    <source>
        <dbReference type="EMBL" id="MBD3326090.1"/>
    </source>
</evidence>
<dbReference type="PANTHER" id="PTHR32481">
    <property type="entry name" value="AMINOPEPTIDASE"/>
    <property type="match status" value="1"/>
</dbReference>
<keyword evidence="2" id="KW-0031">Aminopeptidase</keyword>
<evidence type="ECO:0000313" key="7">
    <source>
        <dbReference type="Proteomes" id="UP000649604"/>
    </source>
</evidence>
<evidence type="ECO:0000256" key="3">
    <source>
        <dbReference type="ARBA" id="ARBA00022670"/>
    </source>
</evidence>
<dbReference type="EMBL" id="WJJP01000525">
    <property type="protein sequence ID" value="MBD3326090.1"/>
    <property type="molecule type" value="Genomic_DNA"/>
</dbReference>
<dbReference type="InterPro" id="IPR051464">
    <property type="entry name" value="Peptidase_M42_aminopept"/>
</dbReference>
<dbReference type="Gene3D" id="3.40.630.10">
    <property type="entry name" value="Zn peptidases"/>
    <property type="match status" value="1"/>
</dbReference>